<protein>
    <submittedName>
        <fullName evidence="7">MFS general substrate transporter</fullName>
    </submittedName>
</protein>
<gene>
    <name evidence="7" type="ORF">SISNIDRAFT_457837</name>
</gene>
<reference evidence="7 8" key="1">
    <citation type="journal article" date="2016" name="Mol. Biol. Evol.">
        <title>Comparative Genomics of Early-Diverging Mushroom-Forming Fungi Provides Insights into the Origins of Lignocellulose Decay Capabilities.</title>
        <authorList>
            <person name="Nagy L.G."/>
            <person name="Riley R."/>
            <person name="Tritt A."/>
            <person name="Adam C."/>
            <person name="Daum C."/>
            <person name="Floudas D."/>
            <person name="Sun H."/>
            <person name="Yadav J.S."/>
            <person name="Pangilinan J."/>
            <person name="Larsson K.H."/>
            <person name="Matsuura K."/>
            <person name="Barry K."/>
            <person name="Labutti K."/>
            <person name="Kuo R."/>
            <person name="Ohm R.A."/>
            <person name="Bhattacharya S.S."/>
            <person name="Shirouzu T."/>
            <person name="Yoshinaga Y."/>
            <person name="Martin F.M."/>
            <person name="Grigoriev I.V."/>
            <person name="Hibbett D.S."/>
        </authorList>
    </citation>
    <scope>NUCLEOTIDE SEQUENCE [LARGE SCALE GENOMIC DNA]</scope>
    <source>
        <strain evidence="7 8">HHB9708</strain>
    </source>
</reference>
<dbReference type="GO" id="GO:0035348">
    <property type="term" value="P:acetyl-CoA transmembrane transport"/>
    <property type="evidence" value="ECO:0007669"/>
    <property type="project" value="InterPro"/>
</dbReference>
<feature type="transmembrane region" description="Helical" evidence="6">
    <location>
        <begin position="103"/>
        <end position="127"/>
    </location>
</feature>
<dbReference type="Pfam" id="PF13000">
    <property type="entry name" value="Acatn"/>
    <property type="match status" value="3"/>
</dbReference>
<feature type="transmembrane region" description="Helical" evidence="6">
    <location>
        <begin position="422"/>
        <end position="445"/>
    </location>
</feature>
<feature type="transmembrane region" description="Helical" evidence="6">
    <location>
        <begin position="529"/>
        <end position="549"/>
    </location>
</feature>
<dbReference type="FunFam" id="1.20.1250.20:FF:000289">
    <property type="entry name" value="Acetyl-coenzyme A transporter 1"/>
    <property type="match status" value="1"/>
</dbReference>
<feature type="transmembrane region" description="Helical" evidence="6">
    <location>
        <begin position="171"/>
        <end position="189"/>
    </location>
</feature>
<dbReference type="GO" id="GO:0016020">
    <property type="term" value="C:membrane"/>
    <property type="evidence" value="ECO:0007669"/>
    <property type="project" value="UniProtKB-SubCell"/>
</dbReference>
<accession>A0A164R736</accession>
<evidence type="ECO:0000256" key="6">
    <source>
        <dbReference type="SAM" id="Phobius"/>
    </source>
</evidence>
<organism evidence="7 8">
    <name type="scientific">Sistotremastrum niveocremeum HHB9708</name>
    <dbReference type="NCBI Taxonomy" id="1314777"/>
    <lineage>
        <taxon>Eukaryota</taxon>
        <taxon>Fungi</taxon>
        <taxon>Dikarya</taxon>
        <taxon>Basidiomycota</taxon>
        <taxon>Agaricomycotina</taxon>
        <taxon>Agaricomycetes</taxon>
        <taxon>Sistotremastrales</taxon>
        <taxon>Sistotremastraceae</taxon>
        <taxon>Sertulicium</taxon>
        <taxon>Sertulicium niveocremeum</taxon>
    </lineage>
</organism>
<dbReference type="InterPro" id="IPR036259">
    <property type="entry name" value="MFS_trans_sf"/>
</dbReference>
<evidence type="ECO:0000256" key="3">
    <source>
        <dbReference type="ARBA" id="ARBA00022989"/>
    </source>
</evidence>
<keyword evidence="2 6" id="KW-0812">Transmembrane</keyword>
<dbReference type="GO" id="GO:0008521">
    <property type="term" value="F:acetyl-CoA transmembrane transporter activity"/>
    <property type="evidence" value="ECO:0007669"/>
    <property type="project" value="InterPro"/>
</dbReference>
<keyword evidence="4 6" id="KW-0472">Membrane</keyword>
<proteinExistence type="predicted"/>
<dbReference type="AlphaFoldDB" id="A0A164R736"/>
<dbReference type="PANTHER" id="PTHR12778:SF9">
    <property type="entry name" value="ACETYL-COENZYME A TRANSPORTER 1"/>
    <property type="match status" value="1"/>
</dbReference>
<evidence type="ECO:0000313" key="7">
    <source>
        <dbReference type="EMBL" id="KZS90307.1"/>
    </source>
</evidence>
<feature type="region of interest" description="Disordered" evidence="5">
    <location>
        <begin position="1"/>
        <end position="64"/>
    </location>
</feature>
<evidence type="ECO:0000256" key="5">
    <source>
        <dbReference type="SAM" id="MobiDB-lite"/>
    </source>
</evidence>
<dbReference type="Proteomes" id="UP000076722">
    <property type="component" value="Unassembled WGS sequence"/>
</dbReference>
<evidence type="ECO:0000313" key="8">
    <source>
        <dbReference type="Proteomes" id="UP000076722"/>
    </source>
</evidence>
<evidence type="ECO:0000256" key="1">
    <source>
        <dbReference type="ARBA" id="ARBA00004141"/>
    </source>
</evidence>
<dbReference type="InterPro" id="IPR024371">
    <property type="entry name" value="AcetylCoA_trans_1-like"/>
</dbReference>
<feature type="transmembrane region" description="Helical" evidence="6">
    <location>
        <begin position="281"/>
        <end position="298"/>
    </location>
</feature>
<keyword evidence="8" id="KW-1185">Reference proteome</keyword>
<dbReference type="STRING" id="1314777.A0A164R736"/>
<dbReference type="PANTHER" id="PTHR12778">
    <property type="entry name" value="SOLUTE CARRIER FAMILY 33 ACETYL-COA TRANSPORTER -RELATED"/>
    <property type="match status" value="1"/>
</dbReference>
<dbReference type="EMBL" id="KV419422">
    <property type="protein sequence ID" value="KZS90307.1"/>
    <property type="molecule type" value="Genomic_DNA"/>
</dbReference>
<evidence type="ECO:0000256" key="4">
    <source>
        <dbReference type="ARBA" id="ARBA00023136"/>
    </source>
</evidence>
<comment type="subcellular location">
    <subcellularLocation>
        <location evidence="1">Membrane</location>
        <topology evidence="1">Multi-pass membrane protein</topology>
    </subcellularLocation>
</comment>
<dbReference type="InterPro" id="IPR004752">
    <property type="entry name" value="AmpG_permease/AT-1"/>
</dbReference>
<keyword evidence="3 6" id="KW-1133">Transmembrane helix</keyword>
<feature type="transmembrane region" description="Helical" evidence="6">
    <location>
        <begin position="364"/>
        <end position="383"/>
    </location>
</feature>
<sequence>MSDPTPPTPSTRKRVRAITPNTEMDAYAIRESGSTSVENVHIPPRTPKSPRASYGGPREDSGEEEVQMRLLVGNGSTEEESNVAGLHEKNRANRPFSAKDKHAIALLVVLYLIQGVPIGLAMGSMPFLLKTSLSYSQLGVFTLSSYPYSLKLLWSPIVDSIFSPKLGRRKSWIVPIQLIIGSMMLWLSMRSDYIFDHPENKVTELTLLFVSLVFMSATQDIAVDGWALTLLSEDNLSYASTCQTIGLNTGFFSSFTMFLAFSSPEFANMLGIPPLTLSVYLKFWSLVCYSVTVWLLFFKTEDPVASDDPDLGVMKVYRIIWSIVKLKHVMSLCGMYLVAKIGFIANDSVSSLKLIEKGLKTEQYSTIVTTDFFVQLFAGYYAARWGIGDKPLRPWLYAFWLRLFFSLSTMAIVYVFPVPPPSFAFVCLVGLNYIGTQFAATIQFVGISAFHTRISDPLIGGTYMTLLNTASNLGGTWPKIFVMKGVDYFTQATCRIKDELLVEANECVTEPGREACEALGGVCITERDGYYVVTILTTLLAALILVFYVRGTANRLQALPTSKWRVHLNQ</sequence>
<name>A0A164R736_9AGAM</name>
<feature type="transmembrane region" description="Helical" evidence="6">
    <location>
        <begin position="395"/>
        <end position="416"/>
    </location>
</feature>
<evidence type="ECO:0000256" key="2">
    <source>
        <dbReference type="ARBA" id="ARBA00022692"/>
    </source>
</evidence>
<feature type="transmembrane region" description="Helical" evidence="6">
    <location>
        <begin position="238"/>
        <end position="261"/>
    </location>
</feature>
<dbReference type="SUPFAM" id="SSF103473">
    <property type="entry name" value="MFS general substrate transporter"/>
    <property type="match status" value="1"/>
</dbReference>
<dbReference type="OrthoDB" id="6415790at2759"/>